<dbReference type="Gene3D" id="1.10.510.10">
    <property type="entry name" value="Transferase(Phosphotransferase) domain 1"/>
    <property type="match status" value="1"/>
</dbReference>
<dbReference type="InterPro" id="IPR011009">
    <property type="entry name" value="Kinase-like_dom_sf"/>
</dbReference>
<feature type="domain" description="Protein kinase" evidence="6">
    <location>
        <begin position="29"/>
        <end position="286"/>
    </location>
</feature>
<dbReference type="Pfam" id="PF00069">
    <property type="entry name" value="Pkinase"/>
    <property type="match status" value="1"/>
</dbReference>
<dbReference type="OMA" id="CILRISR"/>
<dbReference type="GO" id="GO:0004674">
    <property type="term" value="F:protein serine/threonine kinase activity"/>
    <property type="evidence" value="ECO:0007669"/>
    <property type="project" value="UniProtKB-KW"/>
</dbReference>
<name>A0A8B7NMJ2_HYAAZ</name>
<keyword evidence="1" id="KW-0723">Serine/threonine-protein kinase</keyword>
<dbReference type="GeneID" id="108671828"/>
<sequence>MLSDSEDIYCEDGTPIPDCEDFHPRRDDYCVEALLQHGRLSRVVVSRRRGDGEQLFTVKVASKFYGNKRIDCSRELEALNLVQGCNFLLNLRDFFETNLFYYIVTDYYPGFSLQRLVESHAPLLLPEHLVKFYAAELLLAVDTLHKKGGIHRDVKPNNVVLDEEGHVVLLDYGMVVFPKRDGHEKTLIRGTSHFIPPEVFDRQPFDHTADWWSYALTCYYLATGKRAFAPHSTDISVISRAVRTQEPDLHGASGDFLQLLTALLHKDPHQRLGRYGAEQIQAHSYFADVDWTKMAEKACTPPLSPAEHYGAEYVRLPPLEDD</sequence>
<dbReference type="PANTHER" id="PTHR24351">
    <property type="entry name" value="RIBOSOMAL PROTEIN S6 KINASE"/>
    <property type="match status" value="1"/>
</dbReference>
<evidence type="ECO:0000256" key="5">
    <source>
        <dbReference type="ARBA" id="ARBA00022840"/>
    </source>
</evidence>
<evidence type="ECO:0000259" key="6">
    <source>
        <dbReference type="PROSITE" id="PS50011"/>
    </source>
</evidence>
<evidence type="ECO:0000256" key="4">
    <source>
        <dbReference type="ARBA" id="ARBA00022777"/>
    </source>
</evidence>
<keyword evidence="7" id="KW-1185">Reference proteome</keyword>
<dbReference type="Gene3D" id="3.30.200.20">
    <property type="entry name" value="Phosphorylase Kinase, domain 1"/>
    <property type="match status" value="1"/>
</dbReference>
<dbReference type="SMART" id="SM00220">
    <property type="entry name" value="S_TKc"/>
    <property type="match status" value="1"/>
</dbReference>
<evidence type="ECO:0000256" key="3">
    <source>
        <dbReference type="ARBA" id="ARBA00022741"/>
    </source>
</evidence>
<evidence type="ECO:0000313" key="8">
    <source>
        <dbReference type="RefSeq" id="XP_018014908.1"/>
    </source>
</evidence>
<reference evidence="8" key="1">
    <citation type="submission" date="2025-08" db="UniProtKB">
        <authorList>
            <consortium name="RefSeq"/>
        </authorList>
    </citation>
    <scope>IDENTIFICATION</scope>
    <source>
        <tissue evidence="8">Whole organism</tissue>
    </source>
</reference>
<accession>A0A8B7NMJ2</accession>
<evidence type="ECO:0000256" key="1">
    <source>
        <dbReference type="ARBA" id="ARBA00022527"/>
    </source>
</evidence>
<keyword evidence="4 8" id="KW-0418">Kinase</keyword>
<dbReference type="AlphaFoldDB" id="A0A8B7NMJ2"/>
<keyword evidence="2" id="KW-0808">Transferase</keyword>
<protein>
    <submittedName>
        <fullName evidence="8">Serine/threonine-protein kinase psk1</fullName>
    </submittedName>
</protein>
<proteinExistence type="predicted"/>
<dbReference type="OrthoDB" id="6482350at2759"/>
<keyword evidence="3" id="KW-0547">Nucleotide-binding</keyword>
<evidence type="ECO:0000256" key="2">
    <source>
        <dbReference type="ARBA" id="ARBA00022679"/>
    </source>
</evidence>
<keyword evidence="5" id="KW-0067">ATP-binding</keyword>
<gene>
    <name evidence="8" type="primary">LOC108671828</name>
</gene>
<evidence type="ECO:0000313" key="7">
    <source>
        <dbReference type="Proteomes" id="UP000694843"/>
    </source>
</evidence>
<dbReference type="GO" id="GO:0005524">
    <property type="term" value="F:ATP binding"/>
    <property type="evidence" value="ECO:0007669"/>
    <property type="project" value="UniProtKB-KW"/>
</dbReference>
<dbReference type="Proteomes" id="UP000694843">
    <property type="component" value="Unplaced"/>
</dbReference>
<dbReference type="InterPro" id="IPR000719">
    <property type="entry name" value="Prot_kinase_dom"/>
</dbReference>
<dbReference type="KEGG" id="hazt:108671828"/>
<dbReference type="SUPFAM" id="SSF56112">
    <property type="entry name" value="Protein kinase-like (PK-like)"/>
    <property type="match status" value="1"/>
</dbReference>
<dbReference type="RefSeq" id="XP_018014908.1">
    <property type="nucleotide sequence ID" value="XM_018159419.2"/>
</dbReference>
<dbReference type="PROSITE" id="PS50011">
    <property type="entry name" value="PROTEIN_KINASE_DOM"/>
    <property type="match status" value="1"/>
</dbReference>
<organism evidence="7 8">
    <name type="scientific">Hyalella azteca</name>
    <name type="common">Amphipod</name>
    <dbReference type="NCBI Taxonomy" id="294128"/>
    <lineage>
        <taxon>Eukaryota</taxon>
        <taxon>Metazoa</taxon>
        <taxon>Ecdysozoa</taxon>
        <taxon>Arthropoda</taxon>
        <taxon>Crustacea</taxon>
        <taxon>Multicrustacea</taxon>
        <taxon>Malacostraca</taxon>
        <taxon>Eumalacostraca</taxon>
        <taxon>Peracarida</taxon>
        <taxon>Amphipoda</taxon>
        <taxon>Senticaudata</taxon>
        <taxon>Talitrida</taxon>
        <taxon>Talitroidea</taxon>
        <taxon>Hyalellidae</taxon>
        <taxon>Hyalella</taxon>
    </lineage>
</organism>